<reference evidence="2 3" key="1">
    <citation type="submission" date="2014-04" db="EMBL/GenBank/DDBJ databases">
        <authorList>
            <consortium name="DOE Joint Genome Institute"/>
            <person name="Kuo A."/>
            <person name="Kohler A."/>
            <person name="Nagy L.G."/>
            <person name="Floudas D."/>
            <person name="Copeland A."/>
            <person name="Barry K.W."/>
            <person name="Cichocki N."/>
            <person name="Veneault-Fourrey C."/>
            <person name="LaButti K."/>
            <person name="Lindquist E.A."/>
            <person name="Lipzen A."/>
            <person name="Lundell T."/>
            <person name="Morin E."/>
            <person name="Murat C."/>
            <person name="Sun H."/>
            <person name="Tunlid A."/>
            <person name="Henrissat B."/>
            <person name="Grigoriev I.V."/>
            <person name="Hibbett D.S."/>
            <person name="Martin F."/>
            <person name="Nordberg H.P."/>
            <person name="Cantor M.N."/>
            <person name="Hua S.X."/>
        </authorList>
    </citation>
    <scope>NUCLEOTIDE SEQUENCE [LARGE SCALE GENOMIC DNA]</scope>
    <source>
        <strain evidence="2 3">LaAM-08-1</strain>
    </source>
</reference>
<accession>A0A0C9WLK9</accession>
<sequence length="420" mass="46082">MAPKRQQAIAAVPPVAVQDDEDNIYMLGPPNCDISTSDQPTTISNMVIEVMAECPAAVSKFRVSNPEILEKAAKEHERKAKAVKRGAPGVLSNTASDSEEGENKERDGKNKKKKSNTEDTSVEANDGEDNPTAIDLTLYVYVEKPLIPQLKGKPSESDKYIQKGPFKNKAMDTYSKFLVSISAVLPCPVLNIVEAKITWKCQTPQNSPSLPLGGETGYYTMIEALQPAERPPWDIENMEKVPEKTFDYGELDAHMGTTDDAIAQQQTHFNQVVGLMVTELKGKYPIRNHPLFPRTCIYTDLSTKWNWDLTEIHLNVWASHIATIKNVYAEAPTPVIVTPVVALPAPVAALPSTSSSIMELMILSMLQQQQAMMANKLLLVVPTTVPEPLEAAPAPAIASGSLTIPDVSLEDFCVQYHVDE</sequence>
<dbReference type="EMBL" id="KN838696">
    <property type="protein sequence ID" value="KIJ97344.1"/>
    <property type="molecule type" value="Genomic_DNA"/>
</dbReference>
<evidence type="ECO:0000313" key="2">
    <source>
        <dbReference type="EMBL" id="KIJ97344.1"/>
    </source>
</evidence>
<dbReference type="Proteomes" id="UP000054477">
    <property type="component" value="Unassembled WGS sequence"/>
</dbReference>
<proteinExistence type="predicted"/>
<feature type="region of interest" description="Disordered" evidence="1">
    <location>
        <begin position="78"/>
        <end position="129"/>
    </location>
</feature>
<gene>
    <name evidence="2" type="ORF">K443DRAFT_9995</name>
</gene>
<organism evidence="2 3">
    <name type="scientific">Laccaria amethystina LaAM-08-1</name>
    <dbReference type="NCBI Taxonomy" id="1095629"/>
    <lineage>
        <taxon>Eukaryota</taxon>
        <taxon>Fungi</taxon>
        <taxon>Dikarya</taxon>
        <taxon>Basidiomycota</taxon>
        <taxon>Agaricomycotina</taxon>
        <taxon>Agaricomycetes</taxon>
        <taxon>Agaricomycetidae</taxon>
        <taxon>Agaricales</taxon>
        <taxon>Agaricineae</taxon>
        <taxon>Hydnangiaceae</taxon>
        <taxon>Laccaria</taxon>
    </lineage>
</organism>
<evidence type="ECO:0000313" key="3">
    <source>
        <dbReference type="Proteomes" id="UP000054477"/>
    </source>
</evidence>
<dbReference type="OrthoDB" id="3069748at2759"/>
<name>A0A0C9WLK9_9AGAR</name>
<protein>
    <submittedName>
        <fullName evidence="2">Uncharacterized protein</fullName>
    </submittedName>
</protein>
<keyword evidence="3" id="KW-1185">Reference proteome</keyword>
<evidence type="ECO:0000256" key="1">
    <source>
        <dbReference type="SAM" id="MobiDB-lite"/>
    </source>
</evidence>
<dbReference type="HOGENOM" id="CLU_022726_0_0_1"/>
<dbReference type="AlphaFoldDB" id="A0A0C9WLK9"/>
<reference evidence="3" key="2">
    <citation type="submission" date="2015-01" db="EMBL/GenBank/DDBJ databases">
        <title>Evolutionary Origins and Diversification of the Mycorrhizal Mutualists.</title>
        <authorList>
            <consortium name="DOE Joint Genome Institute"/>
            <consortium name="Mycorrhizal Genomics Consortium"/>
            <person name="Kohler A."/>
            <person name="Kuo A."/>
            <person name="Nagy L.G."/>
            <person name="Floudas D."/>
            <person name="Copeland A."/>
            <person name="Barry K.W."/>
            <person name="Cichocki N."/>
            <person name="Veneault-Fourrey C."/>
            <person name="LaButti K."/>
            <person name="Lindquist E.A."/>
            <person name="Lipzen A."/>
            <person name="Lundell T."/>
            <person name="Morin E."/>
            <person name="Murat C."/>
            <person name="Riley R."/>
            <person name="Ohm R."/>
            <person name="Sun H."/>
            <person name="Tunlid A."/>
            <person name="Henrissat B."/>
            <person name="Grigoriev I.V."/>
            <person name="Hibbett D.S."/>
            <person name="Martin F."/>
        </authorList>
    </citation>
    <scope>NUCLEOTIDE SEQUENCE [LARGE SCALE GENOMIC DNA]</scope>
    <source>
        <strain evidence="3">LaAM-08-1</strain>
    </source>
</reference>